<gene>
    <name evidence="2" type="ORF">C8E03_1031</name>
</gene>
<comment type="caution">
    <text evidence="2">The sequence shown here is derived from an EMBL/GenBank/DDBJ whole genome shotgun (WGS) entry which is preliminary data.</text>
</comment>
<dbReference type="RefSeq" id="WP_110290686.1">
    <property type="nucleotide sequence ID" value="NZ_QICS01000003.1"/>
</dbReference>
<evidence type="ECO:0000256" key="1">
    <source>
        <dbReference type="SAM" id="Phobius"/>
    </source>
</evidence>
<dbReference type="AlphaFoldDB" id="A0A318EMY2"/>
<evidence type="ECO:0000313" key="2">
    <source>
        <dbReference type="EMBL" id="PXV91445.1"/>
    </source>
</evidence>
<evidence type="ECO:0000313" key="3">
    <source>
        <dbReference type="Proteomes" id="UP000247523"/>
    </source>
</evidence>
<keyword evidence="1" id="KW-0472">Membrane</keyword>
<accession>A0A318EMY2</accession>
<dbReference type="EMBL" id="QICS01000003">
    <property type="protein sequence ID" value="PXV91445.1"/>
    <property type="molecule type" value="Genomic_DNA"/>
</dbReference>
<proteinExistence type="predicted"/>
<organism evidence="2 3">
    <name type="scientific">Lachnotalea glycerini</name>
    <dbReference type="NCBI Taxonomy" id="1763509"/>
    <lineage>
        <taxon>Bacteria</taxon>
        <taxon>Bacillati</taxon>
        <taxon>Bacillota</taxon>
        <taxon>Clostridia</taxon>
        <taxon>Lachnospirales</taxon>
        <taxon>Lachnospiraceae</taxon>
        <taxon>Lachnotalea</taxon>
    </lineage>
</organism>
<dbReference type="Proteomes" id="UP000247523">
    <property type="component" value="Unassembled WGS sequence"/>
</dbReference>
<reference evidence="2 3" key="1">
    <citation type="submission" date="2018-05" db="EMBL/GenBank/DDBJ databases">
        <title>Genomic Encyclopedia of Type Strains, Phase IV (KMG-IV): sequencing the most valuable type-strain genomes for metagenomic binning, comparative biology and taxonomic classification.</title>
        <authorList>
            <person name="Goeker M."/>
        </authorList>
    </citation>
    <scope>NUCLEOTIDE SEQUENCE [LARGE SCALE GENOMIC DNA]</scope>
    <source>
        <strain evidence="2 3">DSM 28816</strain>
    </source>
</reference>
<keyword evidence="1" id="KW-1133">Transmembrane helix</keyword>
<sequence>MQYIITIILIVFPIILEEKKGIKYIQLLWLWVLIGGCYFNIDTPGYQSVFYNVKSMNITLECFYNFTCMIFNNLGLSYQQMVMFWGLLFLFILDKGIVKETVSSFV</sequence>
<feature type="transmembrane region" description="Helical" evidence="1">
    <location>
        <begin position="21"/>
        <end position="41"/>
    </location>
</feature>
<keyword evidence="1" id="KW-0812">Transmembrane</keyword>
<feature type="transmembrane region" description="Helical" evidence="1">
    <location>
        <begin position="76"/>
        <end position="93"/>
    </location>
</feature>
<name>A0A318EMY2_9FIRM</name>
<protein>
    <submittedName>
        <fullName evidence="2">Uncharacterized protein</fullName>
    </submittedName>
</protein>